<feature type="compositionally biased region" description="Acidic residues" evidence="3">
    <location>
        <begin position="329"/>
        <end position="340"/>
    </location>
</feature>
<evidence type="ECO:0000256" key="2">
    <source>
        <dbReference type="HAMAP-Rule" id="MF_00003"/>
    </source>
</evidence>
<comment type="similarity">
    <text evidence="2">Belongs to the RbfA family.</text>
</comment>
<dbReference type="PANTHER" id="PTHR33515:SF1">
    <property type="entry name" value="RIBOSOME-BINDING FACTOR A, CHLOROPLASTIC-RELATED"/>
    <property type="match status" value="1"/>
</dbReference>
<sequence length="350" mass="38128">MTFWRLTRSKRLLVRLIDPSDGPVPDFGGIVRGGDRPCDGFDHRRRWTKRITDHDGGTHRRGAGGPGHRPISADHRPAARIGNPRQRSHAIVLVRPDAFKIPAFHHAMNAAIWQSRSGLIARARGGCRACRINADVIPSAPDIATVFITAIRSGKTGPPIRWPPGGEALGGRDDRIGAFPATSRPTTDVAMVAGPARIILTCPSSTNPYRPPLSSRRLLKAAEAIREVVAQAILTELRDPRVKDVTVVGVSVSPDMREAKVAVSVMGDEKQQNLSLRGLQNSAGFLQSKIAQRIDTRYTPRLQFSLDKGQHNAMVVGELLAKIRREQQDDSDDDGADDVDTSPSDDQPTS</sequence>
<dbReference type="InterPro" id="IPR023799">
    <property type="entry name" value="RbfA_dom_sf"/>
</dbReference>
<evidence type="ECO:0000256" key="1">
    <source>
        <dbReference type="ARBA" id="ARBA00022517"/>
    </source>
</evidence>
<feature type="region of interest" description="Disordered" evidence="3">
    <location>
        <begin position="324"/>
        <end position="350"/>
    </location>
</feature>
<dbReference type="GO" id="GO:0005829">
    <property type="term" value="C:cytosol"/>
    <property type="evidence" value="ECO:0007669"/>
    <property type="project" value="TreeGrafter"/>
</dbReference>
<dbReference type="GO" id="GO:0043024">
    <property type="term" value="F:ribosomal small subunit binding"/>
    <property type="evidence" value="ECO:0007669"/>
    <property type="project" value="TreeGrafter"/>
</dbReference>
<gene>
    <name evidence="2 4" type="primary">rbfA</name>
    <name evidence="4" type="ORF">V7x_34960</name>
</gene>
<dbReference type="InterPro" id="IPR015946">
    <property type="entry name" value="KH_dom-like_a/b"/>
</dbReference>
<feature type="region of interest" description="Disordered" evidence="3">
    <location>
        <begin position="50"/>
        <end position="81"/>
    </location>
</feature>
<dbReference type="GO" id="GO:0030490">
    <property type="term" value="P:maturation of SSU-rRNA"/>
    <property type="evidence" value="ECO:0007669"/>
    <property type="project" value="UniProtKB-UniRule"/>
</dbReference>
<dbReference type="NCBIfam" id="TIGR00082">
    <property type="entry name" value="rbfA"/>
    <property type="match status" value="1"/>
</dbReference>
<comment type="caution">
    <text evidence="4">The sequence shown here is derived from an EMBL/GenBank/DDBJ whole genome shotgun (WGS) entry which is preliminary data.</text>
</comment>
<name>A0A5C6FIL6_9PLAN</name>
<proteinExistence type="inferred from homology"/>
<dbReference type="Gene3D" id="3.30.300.20">
    <property type="match status" value="1"/>
</dbReference>
<organism evidence="4 5">
    <name type="scientific">Crateriforma conspicua</name>
    <dbReference type="NCBI Taxonomy" id="2527996"/>
    <lineage>
        <taxon>Bacteria</taxon>
        <taxon>Pseudomonadati</taxon>
        <taxon>Planctomycetota</taxon>
        <taxon>Planctomycetia</taxon>
        <taxon>Planctomycetales</taxon>
        <taxon>Planctomycetaceae</taxon>
        <taxon>Crateriforma</taxon>
    </lineage>
</organism>
<comment type="function">
    <text evidence="2">One of several proteins that assist in the late maturation steps of the functional core of the 30S ribosomal subunit. Associates with free 30S ribosomal subunits (but not with 30S subunits that are part of 70S ribosomes or polysomes). Required for efficient processing of 16S rRNA. May interact with the 5'-terminal helix region of 16S rRNA.</text>
</comment>
<dbReference type="HAMAP" id="MF_00003">
    <property type="entry name" value="RbfA"/>
    <property type="match status" value="1"/>
</dbReference>
<dbReference type="AlphaFoldDB" id="A0A5C6FIL6"/>
<dbReference type="InterPro" id="IPR000238">
    <property type="entry name" value="RbfA"/>
</dbReference>
<dbReference type="Proteomes" id="UP000316476">
    <property type="component" value="Unassembled WGS sequence"/>
</dbReference>
<dbReference type="Pfam" id="PF02033">
    <property type="entry name" value="RBFA"/>
    <property type="match status" value="1"/>
</dbReference>
<comment type="subcellular location">
    <subcellularLocation>
        <location evidence="2">Cytoplasm</location>
    </subcellularLocation>
</comment>
<dbReference type="EMBL" id="SJPZ01000002">
    <property type="protein sequence ID" value="TWU61807.1"/>
    <property type="molecule type" value="Genomic_DNA"/>
</dbReference>
<evidence type="ECO:0000313" key="4">
    <source>
        <dbReference type="EMBL" id="TWU61807.1"/>
    </source>
</evidence>
<feature type="compositionally biased region" description="Low complexity" evidence="3">
    <location>
        <begin position="341"/>
        <end position="350"/>
    </location>
</feature>
<comment type="subunit">
    <text evidence="2">Monomer. Binds 30S ribosomal subunits, but not 50S ribosomal subunits or 70S ribosomes.</text>
</comment>
<evidence type="ECO:0000313" key="5">
    <source>
        <dbReference type="Proteomes" id="UP000316476"/>
    </source>
</evidence>
<reference evidence="4 5" key="1">
    <citation type="submission" date="2019-02" db="EMBL/GenBank/DDBJ databases">
        <title>Deep-cultivation of Planctomycetes and their phenomic and genomic characterization uncovers novel biology.</title>
        <authorList>
            <person name="Wiegand S."/>
            <person name="Jogler M."/>
            <person name="Boedeker C."/>
            <person name="Pinto D."/>
            <person name="Vollmers J."/>
            <person name="Rivas-Marin E."/>
            <person name="Kohn T."/>
            <person name="Peeters S.H."/>
            <person name="Heuer A."/>
            <person name="Rast P."/>
            <person name="Oberbeckmann S."/>
            <person name="Bunk B."/>
            <person name="Jeske O."/>
            <person name="Meyerdierks A."/>
            <person name="Storesund J.E."/>
            <person name="Kallscheuer N."/>
            <person name="Luecker S."/>
            <person name="Lage O.M."/>
            <person name="Pohl T."/>
            <person name="Merkel B.J."/>
            <person name="Hornburger P."/>
            <person name="Mueller R.-W."/>
            <person name="Bruemmer F."/>
            <person name="Labrenz M."/>
            <person name="Spormann A.M."/>
            <person name="Op Den Camp H."/>
            <person name="Overmann J."/>
            <person name="Amann R."/>
            <person name="Jetten M.S.M."/>
            <person name="Mascher T."/>
            <person name="Medema M.H."/>
            <person name="Devos D.P."/>
            <person name="Kaster A.-K."/>
            <person name="Ovreas L."/>
            <person name="Rohde M."/>
            <person name="Galperin M.Y."/>
            <person name="Jogler C."/>
        </authorList>
    </citation>
    <scope>NUCLEOTIDE SEQUENCE [LARGE SCALE GENOMIC DNA]</scope>
    <source>
        <strain evidence="4 5">V7</strain>
    </source>
</reference>
<evidence type="ECO:0000256" key="3">
    <source>
        <dbReference type="SAM" id="MobiDB-lite"/>
    </source>
</evidence>
<accession>A0A5C6FIL6</accession>
<keyword evidence="1 2" id="KW-0690">Ribosome biogenesis</keyword>
<protein>
    <recommendedName>
        <fullName evidence="2">Ribosome-binding factor A</fullName>
    </recommendedName>
</protein>
<dbReference type="SUPFAM" id="SSF89919">
    <property type="entry name" value="Ribosome-binding factor A, RbfA"/>
    <property type="match status" value="1"/>
</dbReference>
<dbReference type="PANTHER" id="PTHR33515">
    <property type="entry name" value="RIBOSOME-BINDING FACTOR A, CHLOROPLASTIC-RELATED"/>
    <property type="match status" value="1"/>
</dbReference>
<keyword evidence="2" id="KW-0963">Cytoplasm</keyword>